<keyword evidence="3" id="KW-1185">Reference proteome</keyword>
<evidence type="ECO:0000256" key="1">
    <source>
        <dbReference type="SAM" id="Phobius"/>
    </source>
</evidence>
<keyword evidence="1" id="KW-0472">Membrane</keyword>
<keyword evidence="1" id="KW-0812">Transmembrane</keyword>
<dbReference type="EMBL" id="JAKEVY010000002">
    <property type="protein sequence ID" value="MCF1714475.1"/>
    <property type="molecule type" value="Genomic_DNA"/>
</dbReference>
<dbReference type="RefSeq" id="WP_234865184.1">
    <property type="nucleotide sequence ID" value="NZ_JAKEVY010000002.1"/>
</dbReference>
<comment type="caution">
    <text evidence="2">The sequence shown here is derived from an EMBL/GenBank/DDBJ whole genome shotgun (WGS) entry which is preliminary data.</text>
</comment>
<name>A0ABS9BGN9_9BACT</name>
<protein>
    <submittedName>
        <fullName evidence="2">Uncharacterized protein</fullName>
    </submittedName>
</protein>
<feature type="transmembrane region" description="Helical" evidence="1">
    <location>
        <begin position="112"/>
        <end position="134"/>
    </location>
</feature>
<gene>
    <name evidence="2" type="ORF">L0U88_07530</name>
</gene>
<sequence length="162" mass="18010">MNVLNPFEQEKKKLPTMLNVLTILTFIGSAFQLVSIPLSKFGMNFAKKALENPEALEAMSEKEVSDLEKSVRVFDLMEANSTALWIVTILAAVLCIYGAIQMRKLKKDGFFIYAVGEILPVIGFTIILGFSNVFIGTSSYVSNLGLPLLFIILYATQLKHLK</sequence>
<dbReference type="Proteomes" id="UP001200145">
    <property type="component" value="Unassembled WGS sequence"/>
</dbReference>
<feature type="transmembrane region" description="Helical" evidence="1">
    <location>
        <begin position="140"/>
        <end position="156"/>
    </location>
</feature>
<organism evidence="2 3">
    <name type="scientific">Flavihumibacter fluminis</name>
    <dbReference type="NCBI Taxonomy" id="2909236"/>
    <lineage>
        <taxon>Bacteria</taxon>
        <taxon>Pseudomonadati</taxon>
        <taxon>Bacteroidota</taxon>
        <taxon>Chitinophagia</taxon>
        <taxon>Chitinophagales</taxon>
        <taxon>Chitinophagaceae</taxon>
        <taxon>Flavihumibacter</taxon>
    </lineage>
</organism>
<evidence type="ECO:0000313" key="3">
    <source>
        <dbReference type="Proteomes" id="UP001200145"/>
    </source>
</evidence>
<reference evidence="2 3" key="1">
    <citation type="submission" date="2022-01" db="EMBL/GenBank/DDBJ databases">
        <title>Flavihumibacter sp. nov., isolated from sediment of a river.</title>
        <authorList>
            <person name="Liu H."/>
        </authorList>
    </citation>
    <scope>NUCLEOTIDE SEQUENCE [LARGE SCALE GENOMIC DNA]</scope>
    <source>
        <strain evidence="2 3">RY-1</strain>
    </source>
</reference>
<feature type="transmembrane region" description="Helical" evidence="1">
    <location>
        <begin position="82"/>
        <end position="100"/>
    </location>
</feature>
<proteinExistence type="predicted"/>
<feature type="transmembrane region" description="Helical" evidence="1">
    <location>
        <begin position="20"/>
        <end position="38"/>
    </location>
</feature>
<accession>A0ABS9BGN9</accession>
<keyword evidence="1" id="KW-1133">Transmembrane helix</keyword>
<evidence type="ECO:0000313" key="2">
    <source>
        <dbReference type="EMBL" id="MCF1714475.1"/>
    </source>
</evidence>